<proteinExistence type="predicted"/>
<evidence type="ECO:0000313" key="6">
    <source>
        <dbReference type="EMBL" id="HJA03878.1"/>
    </source>
</evidence>
<dbReference type="GO" id="GO:0046872">
    <property type="term" value="F:metal ion binding"/>
    <property type="evidence" value="ECO:0007669"/>
    <property type="project" value="UniProtKB-KW"/>
</dbReference>
<feature type="non-terminal residue" evidence="6">
    <location>
        <position position="256"/>
    </location>
</feature>
<dbReference type="GO" id="GO:0006096">
    <property type="term" value="P:glycolytic process"/>
    <property type="evidence" value="ECO:0007669"/>
    <property type="project" value="UniProtKB-KW"/>
</dbReference>
<accession>A0A9D2H3J9</accession>
<dbReference type="Pfam" id="PF04587">
    <property type="entry name" value="ADP_PFK_GK"/>
    <property type="match status" value="1"/>
</dbReference>
<keyword evidence="3" id="KW-0418">Kinase</keyword>
<evidence type="ECO:0000256" key="2">
    <source>
        <dbReference type="ARBA" id="ARBA00022723"/>
    </source>
</evidence>
<evidence type="ECO:0000256" key="1">
    <source>
        <dbReference type="ARBA" id="ARBA00022679"/>
    </source>
</evidence>
<dbReference type="GO" id="GO:0016301">
    <property type="term" value="F:kinase activity"/>
    <property type="evidence" value="ECO:0007669"/>
    <property type="project" value="UniProtKB-KW"/>
</dbReference>
<evidence type="ECO:0000256" key="3">
    <source>
        <dbReference type="ARBA" id="ARBA00022777"/>
    </source>
</evidence>
<dbReference type="GO" id="GO:0016773">
    <property type="term" value="F:phosphotransferase activity, alcohol group as acceptor"/>
    <property type="evidence" value="ECO:0007669"/>
    <property type="project" value="InterPro"/>
</dbReference>
<name>A0A9D2H3J9_9MICO</name>
<keyword evidence="4" id="KW-0460">Magnesium</keyword>
<evidence type="ECO:0000256" key="5">
    <source>
        <dbReference type="ARBA" id="ARBA00023152"/>
    </source>
</evidence>
<dbReference type="SUPFAM" id="SSF53613">
    <property type="entry name" value="Ribokinase-like"/>
    <property type="match status" value="1"/>
</dbReference>
<reference evidence="6" key="2">
    <citation type="submission" date="2021-04" db="EMBL/GenBank/DDBJ databases">
        <authorList>
            <person name="Gilroy R."/>
        </authorList>
    </citation>
    <scope>NUCLEOTIDE SEQUENCE</scope>
    <source>
        <strain evidence="6">ChiHjej8B7-3636</strain>
    </source>
</reference>
<evidence type="ECO:0000256" key="4">
    <source>
        <dbReference type="ARBA" id="ARBA00022842"/>
    </source>
</evidence>
<dbReference type="Gene3D" id="3.40.1190.20">
    <property type="match status" value="1"/>
</dbReference>
<sequence length="256" mass="27150">MTSPVLAGGGVRTVAPGEIVLGLQGTVDYEIEWDRRTVDDLVAQYAIVESEVDADVPIVDERSLLVSLLGFLATGEGGERHAASSGIVERFASRFPRAITLGGTSVRAALLLRVLGIPSLLHLVSTDENVRRLLPADCDAITSATEDTLDPHLIIQFRPGDGARVGNAEYTAAEANRVIIANDPPAENLVLSGELGDRVSTARVLLISGFNTIRDPAVLSARLEEVRAVCSRIPAGGWVVYEDAGFHAPAHQPTVS</sequence>
<gene>
    <name evidence="6" type="ORF">H9800_03355</name>
</gene>
<evidence type="ECO:0000313" key="7">
    <source>
        <dbReference type="Proteomes" id="UP000824220"/>
    </source>
</evidence>
<dbReference type="Proteomes" id="UP000824220">
    <property type="component" value="Unassembled WGS sequence"/>
</dbReference>
<comment type="caution">
    <text evidence="6">The sequence shown here is derived from an EMBL/GenBank/DDBJ whole genome shotgun (WGS) entry which is preliminary data.</text>
</comment>
<reference evidence="6" key="1">
    <citation type="journal article" date="2021" name="PeerJ">
        <title>Extensive microbial diversity within the chicken gut microbiome revealed by metagenomics and culture.</title>
        <authorList>
            <person name="Gilroy R."/>
            <person name="Ravi A."/>
            <person name="Getino M."/>
            <person name="Pursley I."/>
            <person name="Horton D.L."/>
            <person name="Alikhan N.F."/>
            <person name="Baker D."/>
            <person name="Gharbi K."/>
            <person name="Hall N."/>
            <person name="Watson M."/>
            <person name="Adriaenssens E.M."/>
            <person name="Foster-Nyarko E."/>
            <person name="Jarju S."/>
            <person name="Secka A."/>
            <person name="Antonio M."/>
            <person name="Oren A."/>
            <person name="Chaudhuri R.R."/>
            <person name="La Ragione R."/>
            <person name="Hildebrand F."/>
            <person name="Pallen M.J."/>
        </authorList>
    </citation>
    <scope>NUCLEOTIDE SEQUENCE</scope>
    <source>
        <strain evidence="6">ChiHjej8B7-3636</strain>
    </source>
</reference>
<protein>
    <submittedName>
        <fullName evidence="6">ADP-dependent glucokinase/phosphofructokinase</fullName>
    </submittedName>
</protein>
<keyword evidence="5" id="KW-0324">Glycolysis</keyword>
<dbReference type="InterPro" id="IPR007666">
    <property type="entry name" value="ADP_PFK/GK"/>
</dbReference>
<dbReference type="InterPro" id="IPR029056">
    <property type="entry name" value="Ribokinase-like"/>
</dbReference>
<keyword evidence="2" id="KW-0479">Metal-binding</keyword>
<keyword evidence="1" id="KW-0808">Transferase</keyword>
<dbReference type="EMBL" id="DXAM01000048">
    <property type="protein sequence ID" value="HJA03878.1"/>
    <property type="molecule type" value="Genomic_DNA"/>
</dbReference>
<organism evidence="6 7">
    <name type="scientific">Candidatus Microbacterium stercoravium</name>
    <dbReference type="NCBI Taxonomy" id="2838697"/>
    <lineage>
        <taxon>Bacteria</taxon>
        <taxon>Bacillati</taxon>
        <taxon>Actinomycetota</taxon>
        <taxon>Actinomycetes</taxon>
        <taxon>Micrococcales</taxon>
        <taxon>Microbacteriaceae</taxon>
        <taxon>Microbacterium</taxon>
    </lineage>
</organism>
<dbReference type="AlphaFoldDB" id="A0A9D2H3J9"/>